<dbReference type="SUPFAM" id="SSF52833">
    <property type="entry name" value="Thioredoxin-like"/>
    <property type="match status" value="1"/>
</dbReference>
<dbReference type="Proteomes" id="UP000613266">
    <property type="component" value="Unassembled WGS sequence"/>
</dbReference>
<sequence length="158" mass="17173">MRAALLAWLLAGAAQATEPSQPAPDIALPQATLAAKQLSELRGQLVYLDFWASWCGPCRQSFPWMGELQKKYGARGLQVLAINLDKQRADADAFLARTPAAFALAFDAQGEAAKRFAIKGMPSSVLIAPDGQVLWTHRGFRVEEAGELEARIVQALPR</sequence>
<feature type="domain" description="Thioredoxin" evidence="2">
    <location>
        <begin position="17"/>
        <end position="158"/>
    </location>
</feature>
<dbReference type="Pfam" id="PF08534">
    <property type="entry name" value="Redoxin"/>
    <property type="match status" value="1"/>
</dbReference>
<evidence type="ECO:0000313" key="4">
    <source>
        <dbReference type="Proteomes" id="UP000613266"/>
    </source>
</evidence>
<proteinExistence type="predicted"/>
<dbReference type="InterPro" id="IPR013740">
    <property type="entry name" value="Redoxin"/>
</dbReference>
<dbReference type="InterPro" id="IPR013766">
    <property type="entry name" value="Thioredoxin_domain"/>
</dbReference>
<protein>
    <submittedName>
        <fullName evidence="3">TlpA family protein disulfide reductase</fullName>
    </submittedName>
</protein>
<organism evidence="3 4">
    <name type="scientific">Inhella proteolytica</name>
    <dbReference type="NCBI Taxonomy" id="2795029"/>
    <lineage>
        <taxon>Bacteria</taxon>
        <taxon>Pseudomonadati</taxon>
        <taxon>Pseudomonadota</taxon>
        <taxon>Betaproteobacteria</taxon>
        <taxon>Burkholderiales</taxon>
        <taxon>Sphaerotilaceae</taxon>
        <taxon>Inhella</taxon>
    </lineage>
</organism>
<dbReference type="EMBL" id="JAEDAK010000010">
    <property type="protein sequence ID" value="MBH9578188.1"/>
    <property type="molecule type" value="Genomic_DNA"/>
</dbReference>
<evidence type="ECO:0000259" key="2">
    <source>
        <dbReference type="PROSITE" id="PS51352"/>
    </source>
</evidence>
<dbReference type="InterPro" id="IPR050553">
    <property type="entry name" value="Thioredoxin_ResA/DsbE_sf"/>
</dbReference>
<dbReference type="InterPro" id="IPR036249">
    <property type="entry name" value="Thioredoxin-like_sf"/>
</dbReference>
<accession>A0A931J5I1</accession>
<reference evidence="3" key="1">
    <citation type="submission" date="2020-12" db="EMBL/GenBank/DDBJ databases">
        <title>The genome sequence of Inhella sp. 1Y17.</title>
        <authorList>
            <person name="Liu Y."/>
        </authorList>
    </citation>
    <scope>NUCLEOTIDE SEQUENCE</scope>
    <source>
        <strain evidence="3">1Y17</strain>
    </source>
</reference>
<comment type="caution">
    <text evidence="3">The sequence shown here is derived from an EMBL/GenBank/DDBJ whole genome shotgun (WGS) entry which is preliminary data.</text>
</comment>
<gene>
    <name evidence="3" type="ORF">I7X39_14965</name>
</gene>
<dbReference type="PROSITE" id="PS51352">
    <property type="entry name" value="THIOREDOXIN_2"/>
    <property type="match status" value="1"/>
</dbReference>
<dbReference type="Gene3D" id="3.40.30.10">
    <property type="entry name" value="Glutaredoxin"/>
    <property type="match status" value="1"/>
</dbReference>
<dbReference type="CDD" id="cd02966">
    <property type="entry name" value="TlpA_like_family"/>
    <property type="match status" value="1"/>
</dbReference>
<dbReference type="PANTHER" id="PTHR42852:SF18">
    <property type="entry name" value="CHROMOSOME UNDETERMINED SCAFFOLD_47, WHOLE GENOME SHOTGUN SEQUENCE"/>
    <property type="match status" value="1"/>
</dbReference>
<dbReference type="GO" id="GO:0016491">
    <property type="term" value="F:oxidoreductase activity"/>
    <property type="evidence" value="ECO:0007669"/>
    <property type="project" value="InterPro"/>
</dbReference>
<name>A0A931J5I1_9BURK</name>
<dbReference type="AlphaFoldDB" id="A0A931J5I1"/>
<feature type="signal peptide" evidence="1">
    <location>
        <begin position="1"/>
        <end position="16"/>
    </location>
</feature>
<evidence type="ECO:0000256" key="1">
    <source>
        <dbReference type="SAM" id="SignalP"/>
    </source>
</evidence>
<evidence type="ECO:0000313" key="3">
    <source>
        <dbReference type="EMBL" id="MBH9578188.1"/>
    </source>
</evidence>
<dbReference type="PANTHER" id="PTHR42852">
    <property type="entry name" value="THIOL:DISULFIDE INTERCHANGE PROTEIN DSBE"/>
    <property type="match status" value="1"/>
</dbReference>
<keyword evidence="4" id="KW-1185">Reference proteome</keyword>
<dbReference type="RefSeq" id="WP_198111957.1">
    <property type="nucleotide sequence ID" value="NZ_JAEDAK010000010.1"/>
</dbReference>
<feature type="chain" id="PRO_5037060029" evidence="1">
    <location>
        <begin position="17"/>
        <end position="158"/>
    </location>
</feature>
<keyword evidence="1" id="KW-0732">Signal</keyword>